<sequence length="174" mass="20558">MIYNNNLRYTYELTLIGIYAAMVFGLQVVLAFIPNVEFVTLMIAYATIIFRFKMAFIITIIFCTLEGLMYGFGDWILLYFIIWPALNFLVYALKKTKTLNKFSFILLCTLFGLLFGFVDALIKIIFFDQYAFWAYWIRGIIFDVVHGVSNCLIAYFFYDPLMKLWNNNLKKYLE</sequence>
<dbReference type="HOGENOM" id="CLU_069956_1_1_14"/>
<feature type="transmembrane region" description="Helical" evidence="1">
    <location>
        <begin position="48"/>
        <end position="70"/>
    </location>
</feature>
<keyword evidence="1" id="KW-0472">Membrane</keyword>
<dbReference type="OrthoDB" id="388986at2"/>
<dbReference type="RefSeq" id="WP_148294474.1">
    <property type="nucleotide sequence ID" value="NZ_CP006681.1"/>
</dbReference>
<feature type="transmembrane region" description="Helical" evidence="1">
    <location>
        <begin position="105"/>
        <end position="127"/>
    </location>
</feature>
<reference evidence="2 3" key="1">
    <citation type="journal article" date="2014" name="Genome Biol. Evol.">
        <title>Molecular evolution of the substrate utilization strategies and putative virulence factors in mosquito-associated Spiroplasma species.</title>
        <authorList>
            <person name="Chang T.H."/>
            <person name="Lo W.S."/>
            <person name="Ku C."/>
            <person name="Chen L.L."/>
            <person name="Kuo C.H."/>
        </authorList>
    </citation>
    <scope>NUCLEOTIDE SEQUENCE [LARGE SCALE GENOMIC DNA]</scope>
    <source>
        <strain evidence="2">AES-1</strain>
    </source>
</reference>
<accession>W6A8H7</accession>
<keyword evidence="1" id="KW-1133">Transmembrane helix</keyword>
<gene>
    <name evidence="2" type="ORF">SCULI_v1c09260</name>
</gene>
<name>W6A8H7_9MOLU</name>
<feature type="transmembrane region" description="Helical" evidence="1">
    <location>
        <begin position="16"/>
        <end position="36"/>
    </location>
</feature>
<evidence type="ECO:0000313" key="3">
    <source>
        <dbReference type="Proteomes" id="UP000019267"/>
    </source>
</evidence>
<dbReference type="Gene3D" id="1.10.1760.20">
    <property type="match status" value="1"/>
</dbReference>
<dbReference type="Proteomes" id="UP000019267">
    <property type="component" value="Chromosome"/>
</dbReference>
<feature type="transmembrane region" description="Helical" evidence="1">
    <location>
        <begin position="133"/>
        <end position="158"/>
    </location>
</feature>
<keyword evidence="3" id="KW-1185">Reference proteome</keyword>
<organism evidence="2 3">
    <name type="scientific">Spiroplasma culicicola AES-1</name>
    <dbReference type="NCBI Taxonomy" id="1276246"/>
    <lineage>
        <taxon>Bacteria</taxon>
        <taxon>Bacillati</taxon>
        <taxon>Mycoplasmatota</taxon>
        <taxon>Mollicutes</taxon>
        <taxon>Entomoplasmatales</taxon>
        <taxon>Spiroplasmataceae</taxon>
        <taxon>Spiroplasma</taxon>
    </lineage>
</organism>
<proteinExistence type="predicted"/>
<feature type="transmembrane region" description="Helical" evidence="1">
    <location>
        <begin position="76"/>
        <end position="93"/>
    </location>
</feature>
<evidence type="ECO:0008006" key="4">
    <source>
        <dbReference type="Google" id="ProtNLM"/>
    </source>
</evidence>
<dbReference type="KEGG" id="scq:SCULI_v1c09260"/>
<protein>
    <recommendedName>
        <fullName evidence="4">Energy-coupling factor transport system substrate-specific component</fullName>
    </recommendedName>
</protein>
<dbReference type="eggNOG" id="ENOG5032SFZ">
    <property type="taxonomic scope" value="Bacteria"/>
</dbReference>
<dbReference type="EMBL" id="CP006681">
    <property type="protein sequence ID" value="AHI53266.1"/>
    <property type="molecule type" value="Genomic_DNA"/>
</dbReference>
<dbReference type="AlphaFoldDB" id="W6A8H7"/>
<keyword evidence="1" id="KW-0812">Transmembrane</keyword>
<evidence type="ECO:0000256" key="1">
    <source>
        <dbReference type="SAM" id="Phobius"/>
    </source>
</evidence>
<evidence type="ECO:0000313" key="2">
    <source>
        <dbReference type="EMBL" id="AHI53266.1"/>
    </source>
</evidence>
<dbReference type="PATRIC" id="fig|1276246.3.peg.922"/>
<dbReference type="STRING" id="1276246.SCULI_v1c09260"/>